<proteinExistence type="predicted"/>
<dbReference type="AlphaFoldDB" id="A0A1H4NPR9"/>
<gene>
    <name evidence="1" type="ORF">SAMN04489806_2255</name>
</gene>
<evidence type="ECO:0008006" key="3">
    <source>
        <dbReference type="Google" id="ProtNLM"/>
    </source>
</evidence>
<keyword evidence="2" id="KW-1185">Reference proteome</keyword>
<evidence type="ECO:0000313" key="2">
    <source>
        <dbReference type="Proteomes" id="UP000199183"/>
    </source>
</evidence>
<accession>A0A1H4NPR9</accession>
<dbReference type="EMBL" id="FNRY01000001">
    <property type="protein sequence ID" value="SEB96838.1"/>
    <property type="molecule type" value="Genomic_DNA"/>
</dbReference>
<evidence type="ECO:0000313" key="1">
    <source>
        <dbReference type="EMBL" id="SEB96838.1"/>
    </source>
</evidence>
<reference evidence="1 2" key="1">
    <citation type="submission" date="2016-10" db="EMBL/GenBank/DDBJ databases">
        <authorList>
            <person name="de Groot N.N."/>
        </authorList>
    </citation>
    <scope>NUCLEOTIDE SEQUENCE [LARGE SCALE GENOMIC DNA]</scope>
    <source>
        <strain evidence="1 2">DSM 21799</strain>
    </source>
</reference>
<protein>
    <recommendedName>
        <fullName evidence="3">Helix-turn-helix domain-containing protein</fullName>
    </recommendedName>
</protein>
<sequence length="215" mass="23965">MRRVSEFARLKGISPRRVYELVRNGTLPVQVLSDGTILLEESSMLWHPRATRPLSPRMAWAVLSAVDGHETPDLRSSERARVREHVQEIFSSENPAQLLAEKVSARSPIHRYRASSDDVVDLRRDARIRVSRVGSPGSGMTAGDELEAYISADDLAAVIREYLLDEDRSGNVRLRTGAPDRLGAAAVAADLADWGRTRETREANRILSRLVKSSR</sequence>
<dbReference type="OrthoDB" id="4463966at2"/>
<dbReference type="Proteomes" id="UP000199183">
    <property type="component" value="Unassembled WGS sequence"/>
</dbReference>
<organism evidence="1 2">
    <name type="scientific">Paramicrobacterium humi</name>
    <dbReference type="NCBI Taxonomy" id="640635"/>
    <lineage>
        <taxon>Bacteria</taxon>
        <taxon>Bacillati</taxon>
        <taxon>Actinomycetota</taxon>
        <taxon>Actinomycetes</taxon>
        <taxon>Micrococcales</taxon>
        <taxon>Microbacteriaceae</taxon>
        <taxon>Paramicrobacterium</taxon>
    </lineage>
</organism>
<name>A0A1H4NPR9_9MICO</name>
<dbReference type="RefSeq" id="WP_143034044.1">
    <property type="nucleotide sequence ID" value="NZ_FNRY01000001.1"/>
</dbReference>